<organism evidence="3 4">
    <name type="scientific">Salinivirga cyanobacteriivorans</name>
    <dbReference type="NCBI Taxonomy" id="1307839"/>
    <lineage>
        <taxon>Bacteria</taxon>
        <taxon>Pseudomonadati</taxon>
        <taxon>Bacteroidota</taxon>
        <taxon>Bacteroidia</taxon>
        <taxon>Bacteroidales</taxon>
        <taxon>Salinivirgaceae</taxon>
        <taxon>Salinivirga</taxon>
    </lineage>
</organism>
<dbReference type="Pfam" id="PF13349">
    <property type="entry name" value="DUF4097"/>
    <property type="match status" value="1"/>
</dbReference>
<gene>
    <name evidence="3" type="ORF">L21SP5_02023</name>
</gene>
<keyword evidence="1" id="KW-0732">Signal</keyword>
<dbReference type="RefSeq" id="WP_057953101.1">
    <property type="nucleotide sequence ID" value="NZ_CP013118.1"/>
</dbReference>
<dbReference type="OrthoDB" id="1114934at2"/>
<evidence type="ECO:0000256" key="1">
    <source>
        <dbReference type="SAM" id="SignalP"/>
    </source>
</evidence>
<protein>
    <recommendedName>
        <fullName evidence="2">DUF4097 domain-containing protein</fullName>
    </recommendedName>
</protein>
<reference evidence="3 4" key="1">
    <citation type="submission" date="2015-11" db="EMBL/GenBank/DDBJ databases">
        <title>Description and complete genome sequence of a novel strain predominating in hypersaline microbial mats and representing a new family of the Bacteriodetes phylum.</title>
        <authorList>
            <person name="Spring S."/>
            <person name="Bunk B."/>
            <person name="Sproer C."/>
            <person name="Klenk H.-P."/>
        </authorList>
    </citation>
    <scope>NUCLEOTIDE SEQUENCE [LARGE SCALE GENOMIC DNA]</scope>
    <source>
        <strain evidence="3 4">L21-Spi-D4</strain>
    </source>
</reference>
<evidence type="ECO:0000313" key="3">
    <source>
        <dbReference type="EMBL" id="ALO15662.1"/>
    </source>
</evidence>
<dbReference type="AlphaFoldDB" id="A0A0S2I050"/>
<feature type="chain" id="PRO_5006599418" description="DUF4097 domain-containing protein" evidence="1">
    <location>
        <begin position="24"/>
        <end position="266"/>
    </location>
</feature>
<evidence type="ECO:0000259" key="2">
    <source>
        <dbReference type="Pfam" id="PF13349"/>
    </source>
</evidence>
<accession>A0A0S2I050</accession>
<dbReference type="KEGG" id="blq:L21SP5_02023"/>
<feature type="signal peptide" evidence="1">
    <location>
        <begin position="1"/>
        <end position="23"/>
    </location>
</feature>
<dbReference type="STRING" id="1307839.L21SP5_02023"/>
<proteinExistence type="predicted"/>
<keyword evidence="4" id="KW-1185">Reference proteome</keyword>
<dbReference type="EMBL" id="CP013118">
    <property type="protein sequence ID" value="ALO15662.1"/>
    <property type="molecule type" value="Genomic_DNA"/>
</dbReference>
<feature type="domain" description="DUF4097" evidence="2">
    <location>
        <begin position="143"/>
        <end position="228"/>
    </location>
</feature>
<sequence precursor="true">MKTLSVIFSLAIALVLSGKFAMAQKFSYEKGTATSVTIQHLPAQIKLTETSGNKIDIIVEGYEKEPVPEKAKGLKQINSHGEDNTKIGLMMAAHGDNVSFTGVEKPSGNVIYDFRVPKGMSVKIKNEIPWGSEGLQVKDFSSDLEIKTMNDDIRLNNVTGPLTINSMNGNISIQFGQVSQDAPITVTAFNGEIDITMPAQTPANLVLSSMNGNIYSDFGLEIEENENDKRFDFVFVGGSNLTGTINKGGVEMILKAFNDNIYLRKK</sequence>
<name>A0A0S2I050_9BACT</name>
<dbReference type="Proteomes" id="UP000064893">
    <property type="component" value="Chromosome"/>
</dbReference>
<evidence type="ECO:0000313" key="4">
    <source>
        <dbReference type="Proteomes" id="UP000064893"/>
    </source>
</evidence>
<dbReference type="InterPro" id="IPR025164">
    <property type="entry name" value="Toastrack_DUF4097"/>
</dbReference>